<dbReference type="Pfam" id="PF00589">
    <property type="entry name" value="Phage_integrase"/>
    <property type="match status" value="1"/>
</dbReference>
<dbReference type="Gene3D" id="3.30.160.390">
    <property type="entry name" value="Integrase, DNA-binding domain"/>
    <property type="match status" value="1"/>
</dbReference>
<dbReference type="PROSITE" id="PS51898">
    <property type="entry name" value="TYR_RECOMBINASE"/>
    <property type="match status" value="1"/>
</dbReference>
<evidence type="ECO:0000259" key="6">
    <source>
        <dbReference type="PROSITE" id="PS51898"/>
    </source>
</evidence>
<dbReference type="InterPro" id="IPR044068">
    <property type="entry name" value="CB"/>
</dbReference>
<reference evidence="8 9" key="1">
    <citation type="submission" date="2016-11" db="EMBL/GenBank/DDBJ databases">
        <authorList>
            <person name="Varghese N."/>
            <person name="Submissions S."/>
        </authorList>
    </citation>
    <scope>NUCLEOTIDE SEQUENCE [LARGE SCALE GENOMIC DNA]</scope>
    <source>
        <strain evidence="8 9">DSM 28249</strain>
    </source>
</reference>
<dbReference type="Gene3D" id="1.10.150.130">
    <property type="match status" value="1"/>
</dbReference>
<dbReference type="InterPro" id="IPR050808">
    <property type="entry name" value="Phage_Integrase"/>
</dbReference>
<keyword evidence="9" id="KW-1185">Reference proteome</keyword>
<evidence type="ECO:0000256" key="1">
    <source>
        <dbReference type="ARBA" id="ARBA00008857"/>
    </source>
</evidence>
<keyword evidence="4" id="KW-0233">DNA recombination</keyword>
<dbReference type="InterPro" id="IPR010998">
    <property type="entry name" value="Integrase_recombinase_N"/>
</dbReference>
<name>A0A1M7CT88_9RHOB</name>
<dbReference type="InterPro" id="IPR011010">
    <property type="entry name" value="DNA_brk_join_enz"/>
</dbReference>
<dbReference type="GO" id="GO:0006310">
    <property type="term" value="P:DNA recombination"/>
    <property type="evidence" value="ECO:0007669"/>
    <property type="project" value="UniProtKB-KW"/>
</dbReference>
<feature type="domain" description="Core-binding (CB)" evidence="7">
    <location>
        <begin position="99"/>
        <end position="184"/>
    </location>
</feature>
<evidence type="ECO:0000256" key="5">
    <source>
        <dbReference type="PROSITE-ProRule" id="PRU01248"/>
    </source>
</evidence>
<keyword evidence="3 5" id="KW-0238">DNA-binding</keyword>
<gene>
    <name evidence="8" type="ORF">SAMN05443432_102290</name>
</gene>
<feature type="domain" description="Tyr recombinase" evidence="6">
    <location>
        <begin position="204"/>
        <end position="382"/>
    </location>
</feature>
<proteinExistence type="inferred from homology"/>
<dbReference type="GO" id="GO:0015074">
    <property type="term" value="P:DNA integration"/>
    <property type="evidence" value="ECO:0007669"/>
    <property type="project" value="UniProtKB-KW"/>
</dbReference>
<organism evidence="8 9">
    <name type="scientific">Roseovarius litoreus</name>
    <dbReference type="NCBI Taxonomy" id="1155722"/>
    <lineage>
        <taxon>Bacteria</taxon>
        <taxon>Pseudomonadati</taxon>
        <taxon>Pseudomonadota</taxon>
        <taxon>Alphaproteobacteria</taxon>
        <taxon>Rhodobacterales</taxon>
        <taxon>Roseobacteraceae</taxon>
        <taxon>Roseovarius</taxon>
    </lineage>
</organism>
<dbReference type="InterPro" id="IPR002104">
    <property type="entry name" value="Integrase_catalytic"/>
</dbReference>
<dbReference type="InterPro" id="IPR004107">
    <property type="entry name" value="Integrase_SAM-like_N"/>
</dbReference>
<evidence type="ECO:0000256" key="3">
    <source>
        <dbReference type="ARBA" id="ARBA00023125"/>
    </source>
</evidence>
<dbReference type="InterPro" id="IPR038488">
    <property type="entry name" value="Integrase_DNA-bd_sf"/>
</dbReference>
<evidence type="ECO:0000259" key="7">
    <source>
        <dbReference type="PROSITE" id="PS51900"/>
    </source>
</evidence>
<dbReference type="EMBL" id="FRCB01000002">
    <property type="protein sequence ID" value="SHL70387.1"/>
    <property type="molecule type" value="Genomic_DNA"/>
</dbReference>
<evidence type="ECO:0000256" key="2">
    <source>
        <dbReference type="ARBA" id="ARBA00022908"/>
    </source>
</evidence>
<dbReference type="InterPro" id="IPR013762">
    <property type="entry name" value="Integrase-like_cat_sf"/>
</dbReference>
<dbReference type="Pfam" id="PF13356">
    <property type="entry name" value="Arm-DNA-bind_3"/>
    <property type="match status" value="1"/>
</dbReference>
<sequence length="404" mass="45013">MKKSQRLVDKLVKELPVPDRGAKITYDSDVSGFGVRVTKGGARAYILNYRIAGRERRYTIGSATEWKATAARKFAADMKAKIRLGHDPLAELEEARNARTVADMCDQFEEDHLPRLRPNTQKQYRQSIHGSARRKGIREHFKHHKVEDLRHADIAEYHRILSRTAPTMANRDLSVISRMLGLAVRWGWRSDNPARGTERNQETKRTRYLSLTEIKALTDALRNLPDQQAANVFRLMLLTGCRKGEALSARWTQFDLSAGIWMKPGSATKQKTVHRVPLSAAAVALLEGSAREGEFVFPGQIEGQPRQEVKKQWENICAAAGLVDDEGNKTVRMHDLRHTYASVLASAGLSLPIIGALLGHSQPATTARYAHLMDDPLRQAAERAAALVGGTEAAEVIDMKRSSG</sequence>
<dbReference type="CDD" id="cd00796">
    <property type="entry name" value="INT_Rci_Hp1_C"/>
    <property type="match status" value="1"/>
</dbReference>
<dbReference type="PANTHER" id="PTHR30629:SF2">
    <property type="entry name" value="PROPHAGE INTEGRASE INTS-RELATED"/>
    <property type="match status" value="1"/>
</dbReference>
<dbReference type="PANTHER" id="PTHR30629">
    <property type="entry name" value="PROPHAGE INTEGRASE"/>
    <property type="match status" value="1"/>
</dbReference>
<dbReference type="SUPFAM" id="SSF56349">
    <property type="entry name" value="DNA breaking-rejoining enzymes"/>
    <property type="match status" value="1"/>
</dbReference>
<evidence type="ECO:0000313" key="9">
    <source>
        <dbReference type="Proteomes" id="UP000322545"/>
    </source>
</evidence>
<protein>
    <submittedName>
        <fullName evidence="8">Site-specific recombinase XerD</fullName>
    </submittedName>
</protein>
<accession>A0A1M7CT88</accession>
<evidence type="ECO:0000313" key="8">
    <source>
        <dbReference type="EMBL" id="SHL70387.1"/>
    </source>
</evidence>
<dbReference type="Proteomes" id="UP000322545">
    <property type="component" value="Unassembled WGS sequence"/>
</dbReference>
<dbReference type="PROSITE" id="PS51900">
    <property type="entry name" value="CB"/>
    <property type="match status" value="1"/>
</dbReference>
<evidence type="ECO:0000256" key="4">
    <source>
        <dbReference type="ARBA" id="ARBA00023172"/>
    </source>
</evidence>
<comment type="similarity">
    <text evidence="1">Belongs to the 'phage' integrase family.</text>
</comment>
<dbReference type="GO" id="GO:0003677">
    <property type="term" value="F:DNA binding"/>
    <property type="evidence" value="ECO:0007669"/>
    <property type="project" value="UniProtKB-UniRule"/>
</dbReference>
<dbReference type="InterPro" id="IPR025166">
    <property type="entry name" value="Integrase_DNA_bind_dom"/>
</dbReference>
<dbReference type="Pfam" id="PF14659">
    <property type="entry name" value="Phage_int_SAM_3"/>
    <property type="match status" value="1"/>
</dbReference>
<dbReference type="Gene3D" id="1.10.443.10">
    <property type="entry name" value="Intergrase catalytic core"/>
    <property type="match status" value="1"/>
</dbReference>
<dbReference type="AlphaFoldDB" id="A0A1M7CT88"/>
<keyword evidence="2" id="KW-0229">DNA integration</keyword>